<reference evidence="2" key="1">
    <citation type="submission" date="2021-05" db="EMBL/GenBank/DDBJ databases">
        <authorList>
            <person name="Khan N."/>
        </authorList>
    </citation>
    <scope>NUCLEOTIDE SEQUENCE</scope>
</reference>
<feature type="region of interest" description="Disordered" evidence="1">
    <location>
        <begin position="1"/>
        <end position="24"/>
    </location>
</feature>
<feature type="compositionally biased region" description="Basic and acidic residues" evidence="1">
    <location>
        <begin position="10"/>
        <end position="19"/>
    </location>
</feature>
<proteinExistence type="predicted"/>
<dbReference type="EMBL" id="CAJSTJ010000119">
    <property type="protein sequence ID" value="CAG7557524.1"/>
    <property type="molecule type" value="Genomic_DNA"/>
</dbReference>
<dbReference type="AlphaFoldDB" id="A0A8J2IPV7"/>
<organism evidence="2 3">
    <name type="scientific">Fusarium equiseti</name>
    <name type="common">Fusarium scirpi</name>
    <dbReference type="NCBI Taxonomy" id="61235"/>
    <lineage>
        <taxon>Eukaryota</taxon>
        <taxon>Fungi</taxon>
        <taxon>Dikarya</taxon>
        <taxon>Ascomycota</taxon>
        <taxon>Pezizomycotina</taxon>
        <taxon>Sordariomycetes</taxon>
        <taxon>Hypocreomycetidae</taxon>
        <taxon>Hypocreales</taxon>
        <taxon>Nectriaceae</taxon>
        <taxon>Fusarium</taxon>
        <taxon>Fusarium incarnatum-equiseti species complex</taxon>
    </lineage>
</organism>
<gene>
    <name evidence="2" type="ORF">FEQUK3_LOCUS3273</name>
</gene>
<comment type="caution">
    <text evidence="2">The sequence shown here is derived from an EMBL/GenBank/DDBJ whole genome shotgun (WGS) entry which is preliminary data.</text>
</comment>
<protein>
    <submittedName>
        <fullName evidence="2">Uncharacterized protein</fullName>
    </submittedName>
</protein>
<evidence type="ECO:0000313" key="2">
    <source>
        <dbReference type="EMBL" id="CAG7557524.1"/>
    </source>
</evidence>
<evidence type="ECO:0000256" key="1">
    <source>
        <dbReference type="SAM" id="MobiDB-lite"/>
    </source>
</evidence>
<sequence length="165" mass="18284">MPKQRAVSKALDKGTEKKNNKASTNSRLTPTCFLTYLGDALDLEKEELAFLYLSMNKTVFQTFQTIKEACGPIVKEQFQTGSCDKKWETPFIAGQIMILAPKMEVLESAAEAFKLMAPSFGSASRQLDKLIGRDYDVEKKEDELAKSKAECLNGPDGVDATCENN</sequence>
<name>A0A8J2IPV7_FUSEQ</name>
<dbReference type="Proteomes" id="UP000693738">
    <property type="component" value="Unassembled WGS sequence"/>
</dbReference>
<evidence type="ECO:0000313" key="3">
    <source>
        <dbReference type="Proteomes" id="UP000693738"/>
    </source>
</evidence>
<accession>A0A8J2IPV7</accession>